<accession>A0A2T4J2J3</accession>
<name>A0A2T4J2J3_9HYPH</name>
<feature type="domain" description="DUF6894" evidence="1">
    <location>
        <begin position="93"/>
        <end position="159"/>
    </location>
</feature>
<dbReference type="InterPro" id="IPR054189">
    <property type="entry name" value="DUF6894"/>
</dbReference>
<proteinExistence type="predicted"/>
<protein>
    <recommendedName>
        <fullName evidence="1">DUF6894 domain-containing protein</fullName>
    </recommendedName>
</protein>
<dbReference type="EMBL" id="PZJX01000004">
    <property type="protein sequence ID" value="PTE12124.1"/>
    <property type="molecule type" value="Genomic_DNA"/>
</dbReference>
<reference evidence="2 3" key="1">
    <citation type="submission" date="2018-03" db="EMBL/GenBank/DDBJ databases">
        <title>Genome sequence of the symbiotic type strain Mesorhizobium helmanticense CSLC115NT isolated from Lotus corniculatus nodules.</title>
        <authorList>
            <person name="Sannazzaro A.I."/>
            <person name="Torres Tejerizo G.A."/>
            <person name="Dip D."/>
            <person name="Caballero M."/>
            <person name="Pistorio M."/>
            <person name="Estrella M.J."/>
        </authorList>
    </citation>
    <scope>NUCLEOTIDE SEQUENCE [LARGE SCALE GENOMIC DNA]</scope>
    <source>
        <strain evidence="2 3">CSLC115N</strain>
    </source>
</reference>
<sequence length="170" mass="18033">MQIVRTEVAKATALDGQQVLRVIFCGEGGECVTVDMANVDGTDSGPAALDRAKAILIQTATFGVAANDYDATSNGNFDEVSVTSASDETGDVYIFEYRDGEGSRRIPPSRMPSLDAARTEATRCAVDLLVDLQPGTDNLSGWLVRVSNQSGELICTIDVAEAEAARQANR</sequence>
<keyword evidence="3" id="KW-1185">Reference proteome</keyword>
<evidence type="ECO:0000313" key="3">
    <source>
        <dbReference type="Proteomes" id="UP000240259"/>
    </source>
</evidence>
<dbReference type="AlphaFoldDB" id="A0A2T4J2J3"/>
<dbReference type="Proteomes" id="UP000240259">
    <property type="component" value="Unassembled WGS sequence"/>
</dbReference>
<evidence type="ECO:0000259" key="1">
    <source>
        <dbReference type="Pfam" id="PF21834"/>
    </source>
</evidence>
<evidence type="ECO:0000313" key="2">
    <source>
        <dbReference type="EMBL" id="PTE12124.1"/>
    </source>
</evidence>
<organism evidence="2 3">
    <name type="scientific">Mesorhizobium helmanticense</name>
    <dbReference type="NCBI Taxonomy" id="1776423"/>
    <lineage>
        <taxon>Bacteria</taxon>
        <taxon>Pseudomonadati</taxon>
        <taxon>Pseudomonadota</taxon>
        <taxon>Alphaproteobacteria</taxon>
        <taxon>Hyphomicrobiales</taxon>
        <taxon>Phyllobacteriaceae</taxon>
        <taxon>Mesorhizobium</taxon>
    </lineage>
</organism>
<dbReference type="OrthoDB" id="8073566at2"/>
<gene>
    <name evidence="2" type="ORF">C9427_02170</name>
</gene>
<dbReference type="Pfam" id="PF21834">
    <property type="entry name" value="DUF6894"/>
    <property type="match status" value="1"/>
</dbReference>
<comment type="caution">
    <text evidence="2">The sequence shown here is derived from an EMBL/GenBank/DDBJ whole genome shotgun (WGS) entry which is preliminary data.</text>
</comment>
<dbReference type="RefSeq" id="WP_107647582.1">
    <property type="nucleotide sequence ID" value="NZ_PZJX01000004.1"/>
</dbReference>